<dbReference type="GO" id="GO:0006508">
    <property type="term" value="P:proteolysis"/>
    <property type="evidence" value="ECO:0007669"/>
    <property type="project" value="UniProtKB-KW"/>
</dbReference>
<evidence type="ECO:0000313" key="14">
    <source>
        <dbReference type="Proteomes" id="UP000182237"/>
    </source>
</evidence>
<dbReference type="GO" id="GO:0008236">
    <property type="term" value="F:serine-type peptidase activity"/>
    <property type="evidence" value="ECO:0007669"/>
    <property type="project" value="UniProtKB-KW"/>
</dbReference>
<comment type="similarity">
    <text evidence="3 11">Belongs to the peptidase S1B family.</text>
</comment>
<comment type="subcellular location">
    <subcellularLocation>
        <location evidence="1">Membrane</location>
        <topology evidence="1">Multi-pass membrane protein</topology>
    </subcellularLocation>
    <subcellularLocation>
        <location evidence="2">Secreted</location>
    </subcellularLocation>
</comment>
<evidence type="ECO:0000256" key="12">
    <source>
        <dbReference type="SAM" id="Phobius"/>
    </source>
</evidence>
<feature type="transmembrane region" description="Helical" evidence="12">
    <location>
        <begin position="64"/>
        <end position="87"/>
    </location>
</feature>
<keyword evidence="6" id="KW-0732">Signal</keyword>
<dbReference type="EMBL" id="LT629765">
    <property type="protein sequence ID" value="SDS60614.1"/>
    <property type="molecule type" value="Genomic_DNA"/>
</dbReference>
<dbReference type="GO" id="GO:0016020">
    <property type="term" value="C:membrane"/>
    <property type="evidence" value="ECO:0007669"/>
    <property type="project" value="UniProtKB-SubCell"/>
</dbReference>
<dbReference type="EC" id="3.4.21.-" evidence="11"/>
<evidence type="ECO:0000256" key="3">
    <source>
        <dbReference type="ARBA" id="ARBA00008764"/>
    </source>
</evidence>
<sequence length="396" mass="40531">MTAQIVVDVVIVVIILSAFVSGWRRGASSAVLSVLGIAAGLVIGLALAPYIVRLADTQFLRVLLLIAVIVFFAGLGSAVGGVAGAQVRDRARFKTTQTLDSVVGALFQALAFSLVLWFVSLPLATVLPGPLGAGVRESRVLALIDRVVPPGAENLPARFAALLDDSGLPPLVSPFATTGAPVPAPDPAAVDPAMVERVRPSVIHVIGDAEACGRQLMGSGFVAAPDYVITNAHVVAGTNSVELDTVLGVKEATVVFYDPGADIAVLHSPGLGLDALPIATDELARGEDAVVMGFPRSGPFEAAPARIRGTLTIAGPDIYAIGRVEREAYTLRGSIRQGNSGGPVLTTGGEVAGVVFGASADASETGYALTARQVVDKVGDVRALGMAVDTGMCVTR</sequence>
<dbReference type="InterPro" id="IPR003825">
    <property type="entry name" value="Colicin-V_CvpA"/>
</dbReference>
<dbReference type="InterPro" id="IPR047680">
    <property type="entry name" value="MarP-like"/>
</dbReference>
<dbReference type="eggNOG" id="COG0265">
    <property type="taxonomic scope" value="Bacteria"/>
</dbReference>
<dbReference type="GO" id="GO:0005576">
    <property type="term" value="C:extracellular region"/>
    <property type="evidence" value="ECO:0007669"/>
    <property type="project" value="UniProtKB-SubCell"/>
</dbReference>
<proteinExistence type="inferred from homology"/>
<feature type="transmembrane region" description="Helical" evidence="12">
    <location>
        <begin position="99"/>
        <end position="119"/>
    </location>
</feature>
<accession>A0A1H1TKB3</accession>
<keyword evidence="8 11" id="KW-0720">Serine protease</keyword>
<reference evidence="13 14" key="1">
    <citation type="submission" date="2016-10" db="EMBL/GenBank/DDBJ databases">
        <authorList>
            <person name="de Groot N.N."/>
        </authorList>
    </citation>
    <scope>NUCLEOTIDE SEQUENCE [LARGE SCALE GENOMIC DNA]</scope>
    <source>
        <strain evidence="13 14">DSM 45434</strain>
    </source>
</reference>
<dbReference type="Pfam" id="PF13365">
    <property type="entry name" value="Trypsin_2"/>
    <property type="match status" value="1"/>
</dbReference>
<dbReference type="OrthoDB" id="9766361at2"/>
<dbReference type="AlphaFoldDB" id="A0A1H1TKB3"/>
<feature type="transmembrane region" description="Helical" evidence="12">
    <location>
        <begin position="6"/>
        <end position="23"/>
    </location>
</feature>
<evidence type="ECO:0000256" key="11">
    <source>
        <dbReference type="RuleBase" id="RU004296"/>
    </source>
</evidence>
<evidence type="ECO:0000256" key="6">
    <source>
        <dbReference type="ARBA" id="ARBA00022729"/>
    </source>
</evidence>
<keyword evidence="9 12" id="KW-1133">Transmembrane helix</keyword>
<dbReference type="InterPro" id="IPR043504">
    <property type="entry name" value="Peptidase_S1_PA_chymotrypsin"/>
</dbReference>
<keyword evidence="10 12" id="KW-0472">Membrane</keyword>
<evidence type="ECO:0000256" key="5">
    <source>
        <dbReference type="ARBA" id="ARBA00022692"/>
    </source>
</evidence>
<name>A0A1H1TKB3_9CORY</name>
<gene>
    <name evidence="13" type="ORF">SAMN04488539_2009</name>
</gene>
<dbReference type="InterPro" id="IPR009003">
    <property type="entry name" value="Peptidase_S1_PA"/>
</dbReference>
<evidence type="ECO:0000256" key="7">
    <source>
        <dbReference type="ARBA" id="ARBA00022801"/>
    </source>
</evidence>
<dbReference type="NCBIfam" id="NF033740">
    <property type="entry name" value="MarP_fam_protase"/>
    <property type="match status" value="1"/>
</dbReference>
<feature type="transmembrane region" description="Helical" evidence="12">
    <location>
        <begin position="30"/>
        <end position="52"/>
    </location>
</feature>
<evidence type="ECO:0000256" key="1">
    <source>
        <dbReference type="ARBA" id="ARBA00004141"/>
    </source>
</evidence>
<dbReference type="Pfam" id="PF02674">
    <property type="entry name" value="Colicin_V"/>
    <property type="match status" value="1"/>
</dbReference>
<evidence type="ECO:0000256" key="4">
    <source>
        <dbReference type="ARBA" id="ARBA00022670"/>
    </source>
</evidence>
<evidence type="ECO:0000256" key="8">
    <source>
        <dbReference type="ARBA" id="ARBA00022825"/>
    </source>
</evidence>
<organism evidence="13 14">
    <name type="scientific">Corynebacterium timonense</name>
    <dbReference type="NCBI Taxonomy" id="441500"/>
    <lineage>
        <taxon>Bacteria</taxon>
        <taxon>Bacillati</taxon>
        <taxon>Actinomycetota</taxon>
        <taxon>Actinomycetes</taxon>
        <taxon>Mycobacteriales</taxon>
        <taxon>Corynebacteriaceae</taxon>
        <taxon>Corynebacterium</taxon>
    </lineage>
</organism>
<dbReference type="PRINTS" id="PR00839">
    <property type="entry name" value="V8PROTEASE"/>
</dbReference>
<keyword evidence="4 11" id="KW-0645">Protease</keyword>
<dbReference type="InterPro" id="IPR008256">
    <property type="entry name" value="Peptidase_S1B"/>
</dbReference>
<keyword evidence="14" id="KW-1185">Reference proteome</keyword>
<dbReference type="Proteomes" id="UP000182237">
    <property type="component" value="Chromosome I"/>
</dbReference>
<evidence type="ECO:0000313" key="13">
    <source>
        <dbReference type="EMBL" id="SDS60614.1"/>
    </source>
</evidence>
<evidence type="ECO:0000256" key="2">
    <source>
        <dbReference type="ARBA" id="ARBA00004613"/>
    </source>
</evidence>
<dbReference type="GO" id="GO:0009403">
    <property type="term" value="P:toxin biosynthetic process"/>
    <property type="evidence" value="ECO:0007669"/>
    <property type="project" value="InterPro"/>
</dbReference>
<dbReference type="PANTHER" id="PTHR43019">
    <property type="entry name" value="SERINE ENDOPROTEASE DEGS"/>
    <property type="match status" value="1"/>
</dbReference>
<dbReference type="PANTHER" id="PTHR43019:SF23">
    <property type="entry name" value="PROTEASE DO-LIKE 5, CHLOROPLASTIC"/>
    <property type="match status" value="1"/>
</dbReference>
<protein>
    <recommendedName>
        <fullName evidence="11">Serine protease</fullName>
        <ecNumber evidence="11">3.4.21.-</ecNumber>
    </recommendedName>
</protein>
<keyword evidence="7 11" id="KW-0378">Hydrolase</keyword>
<dbReference type="RefSeq" id="WP_019193763.1">
    <property type="nucleotide sequence ID" value="NZ_LT629765.1"/>
</dbReference>
<evidence type="ECO:0000256" key="10">
    <source>
        <dbReference type="ARBA" id="ARBA00023136"/>
    </source>
</evidence>
<dbReference type="STRING" id="1203190.GCA_000312345_00921"/>
<dbReference type="SUPFAM" id="SSF50494">
    <property type="entry name" value="Trypsin-like serine proteases"/>
    <property type="match status" value="1"/>
</dbReference>
<dbReference type="Gene3D" id="2.40.10.10">
    <property type="entry name" value="Trypsin-like serine proteases"/>
    <property type="match status" value="2"/>
</dbReference>
<evidence type="ECO:0000256" key="9">
    <source>
        <dbReference type="ARBA" id="ARBA00022989"/>
    </source>
</evidence>
<keyword evidence="5 12" id="KW-0812">Transmembrane</keyword>